<dbReference type="Proteomes" id="UP000688137">
    <property type="component" value="Unassembled WGS sequence"/>
</dbReference>
<protein>
    <submittedName>
        <fullName evidence="1">Uncharacterized protein</fullName>
    </submittedName>
</protein>
<accession>A0A8S1PQQ3</accession>
<keyword evidence="2" id="KW-1185">Reference proteome</keyword>
<dbReference type="OMA" id="DQKQTCY"/>
<organism evidence="1 2">
    <name type="scientific">Paramecium primaurelia</name>
    <dbReference type="NCBI Taxonomy" id="5886"/>
    <lineage>
        <taxon>Eukaryota</taxon>
        <taxon>Sar</taxon>
        <taxon>Alveolata</taxon>
        <taxon>Ciliophora</taxon>
        <taxon>Intramacronucleata</taxon>
        <taxon>Oligohymenophorea</taxon>
        <taxon>Peniculida</taxon>
        <taxon>Parameciidae</taxon>
        <taxon>Paramecium</taxon>
    </lineage>
</organism>
<reference evidence="1" key="1">
    <citation type="submission" date="2021-01" db="EMBL/GenBank/DDBJ databases">
        <authorList>
            <consortium name="Genoscope - CEA"/>
            <person name="William W."/>
        </authorList>
    </citation>
    <scope>NUCLEOTIDE SEQUENCE</scope>
</reference>
<comment type="caution">
    <text evidence="1">The sequence shown here is derived from an EMBL/GenBank/DDBJ whole genome shotgun (WGS) entry which is preliminary data.</text>
</comment>
<evidence type="ECO:0000313" key="1">
    <source>
        <dbReference type="EMBL" id="CAD8105780.1"/>
    </source>
</evidence>
<dbReference type="AlphaFoldDB" id="A0A8S1PQQ3"/>
<gene>
    <name evidence="1" type="ORF">PPRIM_AZ9-3.1.T1280105</name>
</gene>
<name>A0A8S1PQQ3_PARPR</name>
<sequence>MYEDRFSVLKQQKCVQKQCLIVNNQISNQELESVQLIHTIQSPLSGNSLCSTDNSSLIKSNEKMIEEPLFDEQFELIFSNLDNQEYYRQTLVFNTCITLIDIFQYKNQNKQQQGLNNHMMDQLCPQMKFKLIKSLMTPISQEQLKFIHHNFTINIRALCRFIKKVIEYNIAFQSNDIIQYYDESIHINPISLMRCQDQKQTCYQSLKQLLIQINICENIQLILQILKDFENEDLIKLKSYQIMDKDIYKLKLQLINIIYKRMQI</sequence>
<evidence type="ECO:0000313" key="2">
    <source>
        <dbReference type="Proteomes" id="UP000688137"/>
    </source>
</evidence>
<proteinExistence type="predicted"/>
<dbReference type="EMBL" id="CAJJDM010000131">
    <property type="protein sequence ID" value="CAD8105780.1"/>
    <property type="molecule type" value="Genomic_DNA"/>
</dbReference>